<dbReference type="CDD" id="cd00037">
    <property type="entry name" value="CLECT"/>
    <property type="match status" value="1"/>
</dbReference>
<evidence type="ECO:0000313" key="5">
    <source>
        <dbReference type="Proteomes" id="UP001374579"/>
    </source>
</evidence>
<keyword evidence="2" id="KW-0732">Signal</keyword>
<dbReference type="InterPro" id="IPR016186">
    <property type="entry name" value="C-type_lectin-like/link_sf"/>
</dbReference>
<dbReference type="PANTHER" id="PTHR22803">
    <property type="entry name" value="MANNOSE, PHOSPHOLIPASE, LECTIN RECEPTOR RELATED"/>
    <property type="match status" value="1"/>
</dbReference>
<dbReference type="InterPro" id="IPR050111">
    <property type="entry name" value="C-type_lectin/snaclec_domain"/>
</dbReference>
<sequence length="246" mass="26393">MAALVMKIMTMMVLLPNILANWPFTTPPPYTGAPPGSSSCVVAHTTGTFYMSPGQAKVIVDSTNSTCEGYLCDGNTGTATQELSMSATCTQGCVDVVGSTNYCKCRADCTDPEPAATCATGWTESNSACYKFVDVKKKFADAEAVCAQDMNSTLTPIQSRDERQIVKTLAGKTIWIGGDKRDTTDFQWSDGTPVADGYTSWKSGEPDGAAGTLPDINCMTMSKGGKWMDYTCSKRKKPYVCKYLLA</sequence>
<dbReference type="Proteomes" id="UP001374579">
    <property type="component" value="Unassembled WGS sequence"/>
</dbReference>
<evidence type="ECO:0000259" key="3">
    <source>
        <dbReference type="PROSITE" id="PS50041"/>
    </source>
</evidence>
<dbReference type="EMBL" id="JBAMIC010000003">
    <property type="protein sequence ID" value="KAK7110741.1"/>
    <property type="molecule type" value="Genomic_DNA"/>
</dbReference>
<feature type="chain" id="PRO_5042969570" description="C-type lectin domain-containing protein" evidence="2">
    <location>
        <begin position="21"/>
        <end position="246"/>
    </location>
</feature>
<accession>A0AAN9BQK6</accession>
<dbReference type="AlphaFoldDB" id="A0AAN9BQK6"/>
<name>A0AAN9BQK6_9CAEN</name>
<feature type="signal peptide" evidence="2">
    <location>
        <begin position="1"/>
        <end position="20"/>
    </location>
</feature>
<proteinExistence type="predicted"/>
<keyword evidence="1" id="KW-1015">Disulfide bond</keyword>
<dbReference type="SUPFAM" id="SSF56436">
    <property type="entry name" value="C-type lectin-like"/>
    <property type="match status" value="1"/>
</dbReference>
<comment type="caution">
    <text evidence="4">The sequence shown here is derived from an EMBL/GenBank/DDBJ whole genome shotgun (WGS) entry which is preliminary data.</text>
</comment>
<dbReference type="PROSITE" id="PS00615">
    <property type="entry name" value="C_TYPE_LECTIN_1"/>
    <property type="match status" value="1"/>
</dbReference>
<keyword evidence="5" id="KW-1185">Reference proteome</keyword>
<feature type="domain" description="C-type lectin" evidence="3">
    <location>
        <begin position="125"/>
        <end position="236"/>
    </location>
</feature>
<organism evidence="4 5">
    <name type="scientific">Littorina saxatilis</name>
    <dbReference type="NCBI Taxonomy" id="31220"/>
    <lineage>
        <taxon>Eukaryota</taxon>
        <taxon>Metazoa</taxon>
        <taxon>Spiralia</taxon>
        <taxon>Lophotrochozoa</taxon>
        <taxon>Mollusca</taxon>
        <taxon>Gastropoda</taxon>
        <taxon>Caenogastropoda</taxon>
        <taxon>Littorinimorpha</taxon>
        <taxon>Littorinoidea</taxon>
        <taxon>Littorinidae</taxon>
        <taxon>Littorina</taxon>
    </lineage>
</organism>
<dbReference type="PROSITE" id="PS50041">
    <property type="entry name" value="C_TYPE_LECTIN_2"/>
    <property type="match status" value="1"/>
</dbReference>
<dbReference type="InterPro" id="IPR016187">
    <property type="entry name" value="CTDL_fold"/>
</dbReference>
<evidence type="ECO:0000256" key="2">
    <source>
        <dbReference type="SAM" id="SignalP"/>
    </source>
</evidence>
<protein>
    <recommendedName>
        <fullName evidence="3">C-type lectin domain-containing protein</fullName>
    </recommendedName>
</protein>
<dbReference type="SMART" id="SM00034">
    <property type="entry name" value="CLECT"/>
    <property type="match status" value="1"/>
</dbReference>
<evidence type="ECO:0000256" key="1">
    <source>
        <dbReference type="ARBA" id="ARBA00023157"/>
    </source>
</evidence>
<dbReference type="Gene3D" id="3.10.100.10">
    <property type="entry name" value="Mannose-Binding Protein A, subunit A"/>
    <property type="match status" value="1"/>
</dbReference>
<dbReference type="InterPro" id="IPR018378">
    <property type="entry name" value="C-type_lectin_CS"/>
</dbReference>
<evidence type="ECO:0000313" key="4">
    <source>
        <dbReference type="EMBL" id="KAK7110741.1"/>
    </source>
</evidence>
<dbReference type="InterPro" id="IPR001304">
    <property type="entry name" value="C-type_lectin-like"/>
</dbReference>
<gene>
    <name evidence="4" type="ORF">V1264_014566</name>
</gene>
<reference evidence="4 5" key="1">
    <citation type="submission" date="2024-02" db="EMBL/GenBank/DDBJ databases">
        <title>Chromosome-scale genome assembly of the rough periwinkle Littorina saxatilis.</title>
        <authorList>
            <person name="De Jode A."/>
            <person name="Faria R."/>
            <person name="Formenti G."/>
            <person name="Sims Y."/>
            <person name="Smith T.P."/>
            <person name="Tracey A."/>
            <person name="Wood J.M.D."/>
            <person name="Zagrodzka Z.B."/>
            <person name="Johannesson K."/>
            <person name="Butlin R.K."/>
            <person name="Leder E.H."/>
        </authorList>
    </citation>
    <scope>NUCLEOTIDE SEQUENCE [LARGE SCALE GENOMIC DNA]</scope>
    <source>
        <strain evidence="4">Snail1</strain>
        <tissue evidence="4">Muscle</tissue>
    </source>
</reference>